<feature type="domain" description="HTH arsR-type" evidence="2">
    <location>
        <begin position="38"/>
        <end position="142"/>
    </location>
</feature>
<gene>
    <name evidence="3" type="ORF">FA014_12165</name>
</gene>
<feature type="compositionally biased region" description="Gly residues" evidence="1">
    <location>
        <begin position="20"/>
        <end position="29"/>
    </location>
</feature>
<evidence type="ECO:0000313" key="4">
    <source>
        <dbReference type="Proteomes" id="UP000308121"/>
    </source>
</evidence>
<name>A0A7Z8K034_9CELL</name>
<accession>A0A7Z8K034</accession>
<protein>
    <submittedName>
        <fullName evidence="3">Winged helix-turn-helix transcriptional regulator</fullName>
    </submittedName>
</protein>
<dbReference type="Pfam" id="PF12840">
    <property type="entry name" value="HTH_20"/>
    <property type="match status" value="1"/>
</dbReference>
<dbReference type="Proteomes" id="UP000308121">
    <property type="component" value="Unassembled WGS sequence"/>
</dbReference>
<evidence type="ECO:0000259" key="2">
    <source>
        <dbReference type="SMART" id="SM00418"/>
    </source>
</evidence>
<dbReference type="GO" id="GO:0003700">
    <property type="term" value="F:DNA-binding transcription factor activity"/>
    <property type="evidence" value="ECO:0007669"/>
    <property type="project" value="InterPro"/>
</dbReference>
<evidence type="ECO:0000313" key="3">
    <source>
        <dbReference type="EMBL" id="TKR23258.1"/>
    </source>
</evidence>
<dbReference type="AlphaFoldDB" id="A0A7Z8K034"/>
<reference evidence="3 4" key="1">
    <citation type="submission" date="2019-05" db="EMBL/GenBank/DDBJ databases">
        <title>Genome sequence of Cellulomonas hominis strain CS1.</title>
        <authorList>
            <person name="Belmont J."/>
            <person name="Maclea K.S."/>
        </authorList>
    </citation>
    <scope>NUCLEOTIDE SEQUENCE [LARGE SCALE GENOMIC DNA]</scope>
    <source>
        <strain evidence="3 4">CS1</strain>
    </source>
</reference>
<dbReference type="SMART" id="SM00418">
    <property type="entry name" value="HTH_ARSR"/>
    <property type="match status" value="1"/>
</dbReference>
<dbReference type="InterPro" id="IPR001845">
    <property type="entry name" value="HTH_ArsR_DNA-bd_dom"/>
</dbReference>
<feature type="region of interest" description="Disordered" evidence="1">
    <location>
        <begin position="1"/>
        <end position="35"/>
    </location>
</feature>
<proteinExistence type="predicted"/>
<dbReference type="OrthoDB" id="7945987at2"/>
<sequence>MAPTPQHDPDPQWAPPAPDGAGGPGGPGAGADPAELDADARALASSLRLRILRMCLDDALTNREIADRLGKNPATVLHHVRTLVDRGFLAADPVRRGARGSREVPYRATRKSWRAPDFPGKWQLMLSTFVEEVAEADPESVRMTRLGVRLSPDEHDELMSRVDAFFTELAERRPTPGGRPYSVLFALHEDAGRLPRPDAGPPPARP</sequence>
<evidence type="ECO:0000256" key="1">
    <source>
        <dbReference type="SAM" id="MobiDB-lite"/>
    </source>
</evidence>
<dbReference type="InterPro" id="IPR036388">
    <property type="entry name" value="WH-like_DNA-bd_sf"/>
</dbReference>
<dbReference type="InterPro" id="IPR011991">
    <property type="entry name" value="ArsR-like_HTH"/>
</dbReference>
<dbReference type="EMBL" id="SZYE01000096">
    <property type="protein sequence ID" value="TKR23258.1"/>
    <property type="molecule type" value="Genomic_DNA"/>
</dbReference>
<dbReference type="Gene3D" id="1.10.10.10">
    <property type="entry name" value="Winged helix-like DNA-binding domain superfamily/Winged helix DNA-binding domain"/>
    <property type="match status" value="1"/>
</dbReference>
<dbReference type="SUPFAM" id="SSF46785">
    <property type="entry name" value="Winged helix' DNA-binding domain"/>
    <property type="match status" value="1"/>
</dbReference>
<organism evidence="3 4">
    <name type="scientific">Cellulomonas hominis</name>
    <dbReference type="NCBI Taxonomy" id="156981"/>
    <lineage>
        <taxon>Bacteria</taxon>
        <taxon>Bacillati</taxon>
        <taxon>Actinomycetota</taxon>
        <taxon>Actinomycetes</taxon>
        <taxon>Micrococcales</taxon>
        <taxon>Cellulomonadaceae</taxon>
        <taxon>Cellulomonas</taxon>
    </lineage>
</organism>
<dbReference type="RefSeq" id="WP_154729946.1">
    <property type="nucleotide sequence ID" value="NZ_SZYE01000096.1"/>
</dbReference>
<comment type="caution">
    <text evidence="3">The sequence shown here is derived from an EMBL/GenBank/DDBJ whole genome shotgun (WGS) entry which is preliminary data.</text>
</comment>
<dbReference type="CDD" id="cd00090">
    <property type="entry name" value="HTH_ARSR"/>
    <property type="match status" value="1"/>
</dbReference>
<dbReference type="InterPro" id="IPR036390">
    <property type="entry name" value="WH_DNA-bd_sf"/>
</dbReference>